<keyword evidence="3" id="KW-1185">Reference proteome</keyword>
<sequence length="391" mass="43930">MKKTLILLLCLVLLTSASACGKLQVNKERLEELLEIMDLRTFLQTVDLPDNFSIGFDAADVKSVDSARIYKAVPLELDANEVAEKLLKRESVSTKVYAEGPYFETGDETFKEHLYVFDGGKSFGIDSGVVGGLSYSVVINGERIRNKHGTVIRVAPGPPDDIIAQRWKYDLKSDYASFADLSFMSYKDALAAVEELLYDTLGFPELEVAEAYSMDLETMLKHYELYKAAGGKEEITFSKDDECYVFFFRQVIDGIPVVNIHWKDATFGETIPVTSVEVFYTKDGVRDIYAIDLLDIVEGGENKPLISAAKALQVVIDDYSEIILENETIVESMELCYVGVKTEDGYYELIPAWVFRIVETVKFTNQADGNVYSYDSYSYYVVNAITGDRIE</sequence>
<dbReference type="Proteomes" id="UP000198577">
    <property type="component" value="Unassembled WGS sequence"/>
</dbReference>
<feature type="signal peptide" evidence="1">
    <location>
        <begin position="1"/>
        <end position="19"/>
    </location>
</feature>
<proteinExistence type="predicted"/>
<protein>
    <submittedName>
        <fullName evidence="2">Uncharacterized protein</fullName>
    </submittedName>
</protein>
<dbReference type="Gene3D" id="2.40.128.690">
    <property type="entry name" value="YycH protein, domain 3-like"/>
    <property type="match status" value="1"/>
</dbReference>
<dbReference type="OrthoDB" id="2865488at2"/>
<evidence type="ECO:0000256" key="1">
    <source>
        <dbReference type="SAM" id="SignalP"/>
    </source>
</evidence>
<dbReference type="EMBL" id="FOXR01000026">
    <property type="protein sequence ID" value="SFQ31552.1"/>
    <property type="molecule type" value="Genomic_DNA"/>
</dbReference>
<keyword evidence="1" id="KW-0732">Signal</keyword>
<evidence type="ECO:0000313" key="2">
    <source>
        <dbReference type="EMBL" id="SFQ31552.1"/>
    </source>
</evidence>
<organism evidence="2 3">
    <name type="scientific">Caldicoprobacter faecalis</name>
    <dbReference type="NCBI Taxonomy" id="937334"/>
    <lineage>
        <taxon>Bacteria</taxon>
        <taxon>Bacillati</taxon>
        <taxon>Bacillota</taxon>
        <taxon>Clostridia</taxon>
        <taxon>Caldicoprobacterales</taxon>
        <taxon>Caldicoprobacteraceae</taxon>
        <taxon>Caldicoprobacter</taxon>
    </lineage>
</organism>
<gene>
    <name evidence="2" type="ORF">SAMN05444406_12626</name>
</gene>
<feature type="chain" id="PRO_5011693883" evidence="1">
    <location>
        <begin position="20"/>
        <end position="391"/>
    </location>
</feature>
<accession>A0A1I5XHV9</accession>
<dbReference type="PROSITE" id="PS51257">
    <property type="entry name" value="PROKAR_LIPOPROTEIN"/>
    <property type="match status" value="1"/>
</dbReference>
<dbReference type="RefSeq" id="WP_092282602.1">
    <property type="nucleotide sequence ID" value="NZ_FOXR01000026.1"/>
</dbReference>
<name>A0A1I5XHV9_9FIRM</name>
<reference evidence="2 3" key="1">
    <citation type="submission" date="2016-10" db="EMBL/GenBank/DDBJ databases">
        <authorList>
            <person name="de Groot N.N."/>
        </authorList>
    </citation>
    <scope>NUCLEOTIDE SEQUENCE [LARGE SCALE GENOMIC DNA]</scope>
    <source>
        <strain evidence="2 3">DSM 20678</strain>
    </source>
</reference>
<dbReference type="AlphaFoldDB" id="A0A1I5XHV9"/>
<evidence type="ECO:0000313" key="3">
    <source>
        <dbReference type="Proteomes" id="UP000198577"/>
    </source>
</evidence>